<keyword evidence="1" id="KW-0472">Membrane</keyword>
<comment type="caution">
    <text evidence="2">The sequence shown here is derived from an EMBL/GenBank/DDBJ whole genome shotgun (WGS) entry which is preliminary data.</text>
</comment>
<feature type="transmembrane region" description="Helical" evidence="1">
    <location>
        <begin position="113"/>
        <end position="137"/>
    </location>
</feature>
<sequence>MLLFACLCWSIISCLRYFSWLGPAGDVSHSIALLTMEALIGTICLVAILGFNLMLAMERYFVMRQRSDNDTKVYFPVVGGLLGVYACIIVWVFSTASSTDSVLPDQELQARVWLWATAFYYITTILAIISLYTTTFLHTRKVLRMYLEMHPSSAQQLIQNQALFRIERKVLLYSVCFGLVVIVCYLPEILLNAVIIVGLLDPNKQLDDIEVWKCVANVFVACDMVITPLLVMYVGPKNEPEAKVEMEKA</sequence>
<accession>A0A1Y2BK96</accession>
<feature type="transmembrane region" description="Helical" evidence="1">
    <location>
        <begin position="38"/>
        <end position="61"/>
    </location>
</feature>
<feature type="transmembrane region" description="Helical" evidence="1">
    <location>
        <begin position="73"/>
        <end position="93"/>
    </location>
</feature>
<keyword evidence="1" id="KW-1133">Transmembrane helix</keyword>
<protein>
    <recommendedName>
        <fullName evidence="4">G-protein coupled receptors family 1 profile domain-containing protein</fullName>
    </recommendedName>
</protein>
<keyword evidence="3" id="KW-1185">Reference proteome</keyword>
<organism evidence="2 3">
    <name type="scientific">Rhizoclosmatium globosum</name>
    <dbReference type="NCBI Taxonomy" id="329046"/>
    <lineage>
        <taxon>Eukaryota</taxon>
        <taxon>Fungi</taxon>
        <taxon>Fungi incertae sedis</taxon>
        <taxon>Chytridiomycota</taxon>
        <taxon>Chytridiomycota incertae sedis</taxon>
        <taxon>Chytridiomycetes</taxon>
        <taxon>Chytridiales</taxon>
        <taxon>Chytriomycetaceae</taxon>
        <taxon>Rhizoclosmatium</taxon>
    </lineage>
</organism>
<dbReference type="EMBL" id="MCGO01000060">
    <property type="protein sequence ID" value="ORY35206.1"/>
    <property type="molecule type" value="Genomic_DNA"/>
</dbReference>
<evidence type="ECO:0000313" key="2">
    <source>
        <dbReference type="EMBL" id="ORY35206.1"/>
    </source>
</evidence>
<dbReference type="OrthoDB" id="2113112at2759"/>
<reference evidence="2 3" key="1">
    <citation type="submission" date="2016-07" db="EMBL/GenBank/DDBJ databases">
        <title>Pervasive Adenine N6-methylation of Active Genes in Fungi.</title>
        <authorList>
            <consortium name="DOE Joint Genome Institute"/>
            <person name="Mondo S.J."/>
            <person name="Dannebaum R.O."/>
            <person name="Kuo R.C."/>
            <person name="Labutti K."/>
            <person name="Haridas S."/>
            <person name="Kuo A."/>
            <person name="Salamov A."/>
            <person name="Ahrendt S.R."/>
            <person name="Lipzen A."/>
            <person name="Sullivan W."/>
            <person name="Andreopoulos W.B."/>
            <person name="Clum A."/>
            <person name="Lindquist E."/>
            <person name="Daum C."/>
            <person name="Ramamoorthy G.K."/>
            <person name="Gryganskyi A."/>
            <person name="Culley D."/>
            <person name="Magnuson J.K."/>
            <person name="James T.Y."/>
            <person name="O'Malley M.A."/>
            <person name="Stajich J.E."/>
            <person name="Spatafora J.W."/>
            <person name="Visel A."/>
            <person name="Grigoriev I.V."/>
        </authorList>
    </citation>
    <scope>NUCLEOTIDE SEQUENCE [LARGE SCALE GENOMIC DNA]</scope>
    <source>
        <strain evidence="2 3">JEL800</strain>
    </source>
</reference>
<evidence type="ECO:0000313" key="3">
    <source>
        <dbReference type="Proteomes" id="UP000193642"/>
    </source>
</evidence>
<feature type="transmembrane region" description="Helical" evidence="1">
    <location>
        <begin position="170"/>
        <end position="195"/>
    </location>
</feature>
<dbReference type="Proteomes" id="UP000193642">
    <property type="component" value="Unassembled WGS sequence"/>
</dbReference>
<evidence type="ECO:0008006" key="4">
    <source>
        <dbReference type="Google" id="ProtNLM"/>
    </source>
</evidence>
<dbReference type="AlphaFoldDB" id="A0A1Y2BK96"/>
<keyword evidence="1" id="KW-0812">Transmembrane</keyword>
<name>A0A1Y2BK96_9FUNG</name>
<evidence type="ECO:0000256" key="1">
    <source>
        <dbReference type="SAM" id="Phobius"/>
    </source>
</evidence>
<proteinExistence type="predicted"/>
<feature type="transmembrane region" description="Helical" evidence="1">
    <location>
        <begin position="215"/>
        <end position="234"/>
    </location>
</feature>
<gene>
    <name evidence="2" type="ORF">BCR33DRAFT_722550</name>
</gene>
<dbReference type="Gene3D" id="1.20.1070.10">
    <property type="entry name" value="Rhodopsin 7-helix transmembrane proteins"/>
    <property type="match status" value="1"/>
</dbReference>